<comment type="caution">
    <text evidence="1">The sequence shown here is derived from an EMBL/GenBank/DDBJ whole genome shotgun (WGS) entry which is preliminary data.</text>
</comment>
<reference evidence="1" key="1">
    <citation type="submission" date="2022-03" db="EMBL/GenBank/DDBJ databases">
        <title>A functionally conserved STORR gene fusion in Papaver species that diverged 16.8 million years ago.</title>
        <authorList>
            <person name="Catania T."/>
        </authorList>
    </citation>
    <scope>NUCLEOTIDE SEQUENCE</scope>
    <source>
        <strain evidence="1">S-191538</strain>
    </source>
</reference>
<dbReference type="EMBL" id="JAJJMA010247409">
    <property type="protein sequence ID" value="MCL7043495.1"/>
    <property type="molecule type" value="Genomic_DNA"/>
</dbReference>
<dbReference type="GO" id="GO:0035251">
    <property type="term" value="F:UDP-glucosyltransferase activity"/>
    <property type="evidence" value="ECO:0007669"/>
    <property type="project" value="InterPro"/>
</dbReference>
<evidence type="ECO:0000313" key="2">
    <source>
        <dbReference type="Proteomes" id="UP001177140"/>
    </source>
</evidence>
<evidence type="ECO:0000313" key="1">
    <source>
        <dbReference type="EMBL" id="MCL7043495.1"/>
    </source>
</evidence>
<name>A0AA41VLT3_PAPNU</name>
<accession>A0AA41VLT3</accession>
<dbReference type="Gene3D" id="3.40.50.2000">
    <property type="entry name" value="Glycogen Phosphorylase B"/>
    <property type="match status" value="1"/>
</dbReference>
<dbReference type="AlphaFoldDB" id="A0AA41VLT3"/>
<sequence>MENQENDYHIVLFPWLAFGHVIPFLELSKSFASQGGIKISFISTPSIIGRLPPIHPPSLKSLIDLMSIVLPSVDKLPAGCEATVDLKDEEQMQYLKKAYDELQAPVELLLNQIKPDLIIFDLINCWIPNVGAVIFVEQVFH</sequence>
<keyword evidence="2" id="KW-1185">Reference proteome</keyword>
<dbReference type="PANTHER" id="PTHR48049">
    <property type="entry name" value="GLYCOSYLTRANSFERASE"/>
    <property type="match status" value="1"/>
</dbReference>
<proteinExistence type="predicted"/>
<protein>
    <submittedName>
        <fullName evidence="1">Uncharacterized protein</fullName>
    </submittedName>
</protein>
<dbReference type="SUPFAM" id="SSF53756">
    <property type="entry name" value="UDP-Glycosyltransferase/glycogen phosphorylase"/>
    <property type="match status" value="1"/>
</dbReference>
<dbReference type="InterPro" id="IPR050481">
    <property type="entry name" value="UDP-glycosyltransf_plant"/>
</dbReference>
<organism evidence="1 2">
    <name type="scientific">Papaver nudicaule</name>
    <name type="common">Iceland poppy</name>
    <dbReference type="NCBI Taxonomy" id="74823"/>
    <lineage>
        <taxon>Eukaryota</taxon>
        <taxon>Viridiplantae</taxon>
        <taxon>Streptophyta</taxon>
        <taxon>Embryophyta</taxon>
        <taxon>Tracheophyta</taxon>
        <taxon>Spermatophyta</taxon>
        <taxon>Magnoliopsida</taxon>
        <taxon>Ranunculales</taxon>
        <taxon>Papaveraceae</taxon>
        <taxon>Papaveroideae</taxon>
        <taxon>Papaver</taxon>
    </lineage>
</organism>
<dbReference type="PANTHER" id="PTHR48049:SF75">
    <property type="entry name" value="UDP-RHAMNOSE:RHAMNOSYLTRANSFERASE 1"/>
    <property type="match status" value="1"/>
</dbReference>
<dbReference type="Proteomes" id="UP001177140">
    <property type="component" value="Unassembled WGS sequence"/>
</dbReference>
<gene>
    <name evidence="1" type="ORF">MKW94_018260</name>
</gene>